<accession>A0A3N6MZW8</accession>
<evidence type="ECO:0000256" key="1">
    <source>
        <dbReference type="ARBA" id="ARBA00011040"/>
    </source>
</evidence>
<feature type="domain" description="ArsA/GET3 Anion-transporting ATPase-like" evidence="2">
    <location>
        <begin position="4"/>
        <end position="317"/>
    </location>
</feature>
<protein>
    <submittedName>
        <fullName evidence="3">Arsenic-transporting ATPase</fullName>
    </submittedName>
</protein>
<name>A0A3N6MZW8_NATCH</name>
<dbReference type="CDD" id="cd02035">
    <property type="entry name" value="ArsA"/>
    <property type="match status" value="1"/>
</dbReference>
<evidence type="ECO:0000313" key="4">
    <source>
        <dbReference type="Proteomes" id="UP000281431"/>
    </source>
</evidence>
<proteinExistence type="inferred from homology"/>
<dbReference type="InterPro" id="IPR025723">
    <property type="entry name" value="ArsA/GET3_ATPase-like"/>
</dbReference>
<organism evidence="3 4">
    <name type="scientific">Natrarchaeobius chitinivorans</name>
    <dbReference type="NCBI Taxonomy" id="1679083"/>
    <lineage>
        <taxon>Archaea</taxon>
        <taxon>Methanobacteriati</taxon>
        <taxon>Methanobacteriota</taxon>
        <taxon>Stenosarchaea group</taxon>
        <taxon>Halobacteria</taxon>
        <taxon>Halobacteriales</taxon>
        <taxon>Natrialbaceae</taxon>
        <taxon>Natrarchaeobius</taxon>
    </lineage>
</organism>
<reference evidence="3 4" key="1">
    <citation type="submission" date="2018-10" db="EMBL/GenBank/DDBJ databases">
        <title>Natrarchaeobius chitinivorans gen. nov., sp. nov., and Natrarchaeobius haloalkaliphilus sp. nov., alkaliphilic, chitin-utilizing haloarchaea from hypersaline alkaline lakes.</title>
        <authorList>
            <person name="Sorokin D.Y."/>
            <person name="Elcheninov A.G."/>
            <person name="Kostrikina N.A."/>
            <person name="Bale N.J."/>
            <person name="Sinninghe Damste J.S."/>
            <person name="Khijniak T.V."/>
            <person name="Kublanov I.V."/>
            <person name="Toshchakov S.V."/>
        </authorList>
    </citation>
    <scope>NUCLEOTIDE SEQUENCE [LARGE SCALE GENOMIC DNA]</scope>
    <source>
        <strain evidence="3 4">AArcht7</strain>
    </source>
</reference>
<dbReference type="OrthoDB" id="46198at2157"/>
<comment type="similarity">
    <text evidence="1">Belongs to the arsA ATPase family.</text>
</comment>
<dbReference type="AlphaFoldDB" id="A0A3N6MZW8"/>
<evidence type="ECO:0000259" key="2">
    <source>
        <dbReference type="Pfam" id="PF02374"/>
    </source>
</evidence>
<dbReference type="Pfam" id="PF02374">
    <property type="entry name" value="ArsA_ATPase"/>
    <property type="match status" value="1"/>
</dbReference>
<gene>
    <name evidence="3" type="ORF">EA472_08700</name>
</gene>
<dbReference type="PANTHER" id="PTHR10803:SF3">
    <property type="entry name" value="ATPASE GET3"/>
    <property type="match status" value="1"/>
</dbReference>
<dbReference type="GO" id="GO:0016887">
    <property type="term" value="F:ATP hydrolysis activity"/>
    <property type="evidence" value="ECO:0007669"/>
    <property type="project" value="InterPro"/>
</dbReference>
<dbReference type="SUPFAM" id="SSF52540">
    <property type="entry name" value="P-loop containing nucleoside triphosphate hydrolases"/>
    <property type="match status" value="1"/>
</dbReference>
<evidence type="ECO:0000313" key="3">
    <source>
        <dbReference type="EMBL" id="RQH00717.1"/>
    </source>
</evidence>
<dbReference type="NCBIfam" id="TIGR00345">
    <property type="entry name" value="GET3_arsA_TRC40"/>
    <property type="match status" value="1"/>
</dbReference>
<dbReference type="InterPro" id="IPR016300">
    <property type="entry name" value="ATPase_ArsA/GET3"/>
</dbReference>
<dbReference type="EMBL" id="REFZ01000005">
    <property type="protein sequence ID" value="RQH00717.1"/>
    <property type="molecule type" value="Genomic_DNA"/>
</dbReference>
<comment type="caution">
    <text evidence="3">The sequence shown here is derived from an EMBL/GenBank/DDBJ whole genome shotgun (WGS) entry which is preliminary data.</text>
</comment>
<dbReference type="Proteomes" id="UP000281431">
    <property type="component" value="Unassembled WGS sequence"/>
</dbReference>
<dbReference type="InterPro" id="IPR027417">
    <property type="entry name" value="P-loop_NTPase"/>
</dbReference>
<sequence length="319" mass="34537">MTDCIFFGGKGGVGKTTCAAATGVSLVRSGDETLVVSTDPAHSLADSLSVAVGSEPTNLEFDDQFGTDSDGELWAVEIDPETRRDRYERLARAFAADLRSAGVRLEDADVERLFDTGTPAGGDELAALDLLVEYVDDGRWDVVVFDTAPTGHTLRLFETPAVMGSTLETLRSLGGQARRIGNAARTAVFGPMSMVRGRDDDLADFQARLERARELLVDPGQTEFRVVTVPERMAIAETERLVARLGEAGVPVERLIVNRVFEGPADGCSRCASRRDRHEHRVGEIRESFSDLEIQTLPDLEGEARGIEAVATIADRLAT</sequence>
<dbReference type="PANTHER" id="PTHR10803">
    <property type="entry name" value="ARSENICAL PUMP-DRIVING ATPASE ARSENITE-TRANSLOCATING ATPASE"/>
    <property type="match status" value="1"/>
</dbReference>
<keyword evidence="4" id="KW-1185">Reference proteome</keyword>
<dbReference type="Gene3D" id="3.40.50.300">
    <property type="entry name" value="P-loop containing nucleotide triphosphate hydrolases"/>
    <property type="match status" value="1"/>
</dbReference>
<dbReference type="GO" id="GO:0005524">
    <property type="term" value="F:ATP binding"/>
    <property type="evidence" value="ECO:0007669"/>
    <property type="project" value="InterPro"/>
</dbReference>